<dbReference type="Pfam" id="PF02321">
    <property type="entry name" value="OEP"/>
    <property type="match status" value="2"/>
</dbReference>
<evidence type="ECO:0000256" key="3">
    <source>
        <dbReference type="ARBA" id="ARBA00022448"/>
    </source>
</evidence>
<evidence type="ECO:0000256" key="5">
    <source>
        <dbReference type="ARBA" id="ARBA00022692"/>
    </source>
</evidence>
<keyword evidence="6" id="KW-0472">Membrane</keyword>
<evidence type="ECO:0000313" key="8">
    <source>
        <dbReference type="EMBL" id="PZP52152.1"/>
    </source>
</evidence>
<name>A0A2W5H9K3_9SPHI</name>
<reference evidence="8 9" key="1">
    <citation type="submission" date="2017-11" db="EMBL/GenBank/DDBJ databases">
        <title>Infants hospitalized years apart are colonized by the same room-sourced microbial strains.</title>
        <authorList>
            <person name="Brooks B."/>
            <person name="Olm M.R."/>
            <person name="Firek B.A."/>
            <person name="Baker R."/>
            <person name="Thomas B.C."/>
            <person name="Morowitz M.J."/>
            <person name="Banfield J.F."/>
        </authorList>
    </citation>
    <scope>NUCLEOTIDE SEQUENCE [LARGE SCALE GENOMIC DNA]</scope>
    <source>
        <strain evidence="8">S2_009_000_R2_76</strain>
    </source>
</reference>
<evidence type="ECO:0000256" key="1">
    <source>
        <dbReference type="ARBA" id="ARBA00004442"/>
    </source>
</evidence>
<dbReference type="Gene3D" id="1.20.1600.10">
    <property type="entry name" value="Outer membrane efflux proteins (OEP)"/>
    <property type="match status" value="1"/>
</dbReference>
<evidence type="ECO:0000256" key="6">
    <source>
        <dbReference type="ARBA" id="ARBA00023136"/>
    </source>
</evidence>
<dbReference type="GO" id="GO:1990281">
    <property type="term" value="C:efflux pump complex"/>
    <property type="evidence" value="ECO:0007669"/>
    <property type="project" value="TreeGrafter"/>
</dbReference>
<evidence type="ECO:0000313" key="9">
    <source>
        <dbReference type="Proteomes" id="UP000249645"/>
    </source>
</evidence>
<dbReference type="GO" id="GO:0015288">
    <property type="term" value="F:porin activity"/>
    <property type="evidence" value="ECO:0007669"/>
    <property type="project" value="TreeGrafter"/>
</dbReference>
<gene>
    <name evidence="8" type="ORF">DI598_01395</name>
</gene>
<accession>A0A2W5H9K3</accession>
<keyword evidence="5" id="KW-0812">Transmembrane</keyword>
<comment type="caution">
    <text evidence="8">The sequence shown here is derived from an EMBL/GenBank/DDBJ whole genome shotgun (WGS) entry which is preliminary data.</text>
</comment>
<dbReference type="Proteomes" id="UP000249645">
    <property type="component" value="Unassembled WGS sequence"/>
</dbReference>
<evidence type="ECO:0000256" key="7">
    <source>
        <dbReference type="ARBA" id="ARBA00023237"/>
    </source>
</evidence>
<comment type="subcellular location">
    <subcellularLocation>
        <location evidence="1">Cell outer membrane</location>
    </subcellularLocation>
</comment>
<dbReference type="EMBL" id="QFOI01000011">
    <property type="protein sequence ID" value="PZP52152.1"/>
    <property type="molecule type" value="Genomic_DNA"/>
</dbReference>
<dbReference type="GO" id="GO:0009279">
    <property type="term" value="C:cell outer membrane"/>
    <property type="evidence" value="ECO:0007669"/>
    <property type="project" value="UniProtKB-SubCell"/>
</dbReference>
<evidence type="ECO:0000256" key="4">
    <source>
        <dbReference type="ARBA" id="ARBA00022452"/>
    </source>
</evidence>
<protein>
    <submittedName>
        <fullName evidence="8">Transporter</fullName>
    </submittedName>
</protein>
<evidence type="ECO:0000256" key="2">
    <source>
        <dbReference type="ARBA" id="ARBA00007613"/>
    </source>
</evidence>
<keyword evidence="4" id="KW-1134">Transmembrane beta strand</keyword>
<sequence>MKKITGIIAILLFLQGSRSYGQTLTLPASATDTTLQEADLQTCVDIALKNFPLIKQNQIDQKITDAQIKSKIAEWYPQVNLNGSYQNTFQRLTSISSIGGNLTTIVQGTYNTSAVQLGATQNLFNRDALLASKSAGDVRQNTLNQLITNKIDLVANVTKAYYAILSLMQQVRVLDEDIVRLQRSLKDSYNQYKAGVVDNTGYKQATISLNNSKAQKQGLEATLPSYYALLKLYMNYPAEKEFTVHYDSLQLDQMSALDTNQNVDYQKRIEYKTLTTNKRLLEANLKYEKWSYLPTVSLFANYNLNYFSSRFSDLYKNNYPQSFAGVQVTMPLFQGGKRRENIKVAQFNLDRNAWDFQNLQNSVNQEYQTAISAYKSDLATYNATKENMQLAQEVYNTVDLQYRAGIKTYLDVITAETTLQTSKINFTNALFKLLSDKVDVQKANGSIQPN</sequence>
<organism evidence="8 9">
    <name type="scientific">Pseudopedobacter saltans</name>
    <dbReference type="NCBI Taxonomy" id="151895"/>
    <lineage>
        <taxon>Bacteria</taxon>
        <taxon>Pseudomonadati</taxon>
        <taxon>Bacteroidota</taxon>
        <taxon>Sphingobacteriia</taxon>
        <taxon>Sphingobacteriales</taxon>
        <taxon>Sphingobacteriaceae</taxon>
        <taxon>Pseudopedobacter</taxon>
    </lineage>
</organism>
<dbReference type="SUPFAM" id="SSF56954">
    <property type="entry name" value="Outer membrane efflux proteins (OEP)"/>
    <property type="match status" value="1"/>
</dbReference>
<dbReference type="GO" id="GO:0015562">
    <property type="term" value="F:efflux transmembrane transporter activity"/>
    <property type="evidence" value="ECO:0007669"/>
    <property type="project" value="InterPro"/>
</dbReference>
<comment type="similarity">
    <text evidence="2">Belongs to the outer membrane factor (OMF) (TC 1.B.17) family.</text>
</comment>
<dbReference type="PANTHER" id="PTHR30026:SF20">
    <property type="entry name" value="OUTER MEMBRANE PROTEIN TOLC"/>
    <property type="match status" value="1"/>
</dbReference>
<dbReference type="InterPro" id="IPR003423">
    <property type="entry name" value="OMP_efflux"/>
</dbReference>
<dbReference type="PANTHER" id="PTHR30026">
    <property type="entry name" value="OUTER MEMBRANE PROTEIN TOLC"/>
    <property type="match status" value="1"/>
</dbReference>
<dbReference type="AlphaFoldDB" id="A0A2W5H9K3"/>
<keyword evidence="3" id="KW-0813">Transport</keyword>
<keyword evidence="7" id="KW-0998">Cell outer membrane</keyword>
<proteinExistence type="inferred from homology"/>
<dbReference type="InterPro" id="IPR051906">
    <property type="entry name" value="TolC-like"/>
</dbReference>